<gene>
    <name evidence="3" type="ORF">HB662_05540</name>
</gene>
<accession>A0ABX1EUD2</accession>
<feature type="domain" description="UspA" evidence="2">
    <location>
        <begin position="152"/>
        <end position="287"/>
    </location>
</feature>
<feature type="domain" description="UspA" evidence="2">
    <location>
        <begin position="13"/>
        <end position="145"/>
    </location>
</feature>
<dbReference type="EMBL" id="JAAVTX010000002">
    <property type="protein sequence ID" value="NKE44230.1"/>
    <property type="molecule type" value="Genomic_DNA"/>
</dbReference>
<sequence length="291" mass="31427">MPTASPPQRALPRTILLATDLSSRCDRAQDRAILLAKGWAARLCILHVMPVEEPADLPSWRRDRSGAAARAEQQIRADLEGCGTECDVMLARGEAAETILAQAEAMDAGLLVTGVARDDMLGRATLGAIVDRLVSHAPMPVLVVKGRPRGAYGEILVATDFSESSRQALQAALHLFPAARITLFHAFQVPFEGFISRDANMQEMRDQAAAELDDFLRHVQGPADWRDRVTPLLEYGQAGALICDYVQARGIPLVVIGTQGRSGLASFLVGSTAKRLLAALPCDTMTLRQHG</sequence>
<dbReference type="Gene3D" id="3.40.50.620">
    <property type="entry name" value="HUPs"/>
    <property type="match status" value="2"/>
</dbReference>
<dbReference type="RefSeq" id="WP_168048061.1">
    <property type="nucleotide sequence ID" value="NZ_JAATJR010000002.1"/>
</dbReference>
<dbReference type="Proteomes" id="UP000765160">
    <property type="component" value="Unassembled WGS sequence"/>
</dbReference>
<dbReference type="PANTHER" id="PTHR46268">
    <property type="entry name" value="STRESS RESPONSE PROTEIN NHAX"/>
    <property type="match status" value="1"/>
</dbReference>
<dbReference type="InterPro" id="IPR006016">
    <property type="entry name" value="UspA"/>
</dbReference>
<dbReference type="PRINTS" id="PR01438">
    <property type="entry name" value="UNVRSLSTRESS"/>
</dbReference>
<protein>
    <submittedName>
        <fullName evidence="3">Universal stress protein</fullName>
    </submittedName>
</protein>
<evidence type="ECO:0000256" key="1">
    <source>
        <dbReference type="ARBA" id="ARBA00008791"/>
    </source>
</evidence>
<name>A0ABX1EUD2_9PROT</name>
<proteinExistence type="inferred from homology"/>
<keyword evidence="4" id="KW-1185">Reference proteome</keyword>
<dbReference type="CDD" id="cd00293">
    <property type="entry name" value="USP-like"/>
    <property type="match status" value="2"/>
</dbReference>
<comment type="caution">
    <text evidence="3">The sequence shown here is derived from an EMBL/GenBank/DDBJ whole genome shotgun (WGS) entry which is preliminary data.</text>
</comment>
<dbReference type="InterPro" id="IPR006015">
    <property type="entry name" value="Universal_stress_UspA"/>
</dbReference>
<evidence type="ECO:0000259" key="2">
    <source>
        <dbReference type="Pfam" id="PF00582"/>
    </source>
</evidence>
<dbReference type="Pfam" id="PF00582">
    <property type="entry name" value="Usp"/>
    <property type="match status" value="2"/>
</dbReference>
<dbReference type="PANTHER" id="PTHR46268:SF6">
    <property type="entry name" value="UNIVERSAL STRESS PROTEIN UP12"/>
    <property type="match status" value="1"/>
</dbReference>
<dbReference type="SUPFAM" id="SSF52402">
    <property type="entry name" value="Adenine nucleotide alpha hydrolases-like"/>
    <property type="match status" value="2"/>
</dbReference>
<dbReference type="InterPro" id="IPR014729">
    <property type="entry name" value="Rossmann-like_a/b/a_fold"/>
</dbReference>
<evidence type="ECO:0000313" key="4">
    <source>
        <dbReference type="Proteomes" id="UP000765160"/>
    </source>
</evidence>
<organism evidence="3 4">
    <name type="scientific">Falsiroseomonas frigidaquae</name>
    <dbReference type="NCBI Taxonomy" id="487318"/>
    <lineage>
        <taxon>Bacteria</taxon>
        <taxon>Pseudomonadati</taxon>
        <taxon>Pseudomonadota</taxon>
        <taxon>Alphaproteobacteria</taxon>
        <taxon>Acetobacterales</taxon>
        <taxon>Roseomonadaceae</taxon>
        <taxon>Falsiroseomonas</taxon>
    </lineage>
</organism>
<evidence type="ECO:0000313" key="3">
    <source>
        <dbReference type="EMBL" id="NKE44230.1"/>
    </source>
</evidence>
<comment type="similarity">
    <text evidence="1">Belongs to the universal stress protein A family.</text>
</comment>
<reference evidence="3 4" key="1">
    <citation type="submission" date="2020-03" db="EMBL/GenBank/DDBJ databases">
        <title>Roseomonas selenitidurans sp. nov. isolated from soil.</title>
        <authorList>
            <person name="Liu H."/>
        </authorList>
    </citation>
    <scope>NUCLEOTIDE SEQUENCE [LARGE SCALE GENOMIC DNA]</scope>
    <source>
        <strain evidence="3 4">JCM 15073</strain>
    </source>
</reference>